<feature type="domain" description="HNH nuclease" evidence="1">
    <location>
        <begin position="127"/>
        <end position="202"/>
    </location>
</feature>
<comment type="caution">
    <text evidence="3">The sequence shown here is derived from an EMBL/GenBank/DDBJ whole genome shotgun (WGS) entry which is preliminary data.</text>
</comment>
<accession>A0A2T7A5Y1</accession>
<dbReference type="Pfam" id="PF25324">
    <property type="entry name" value="DUF7881"/>
    <property type="match status" value="1"/>
</dbReference>
<evidence type="ECO:0000313" key="3">
    <source>
        <dbReference type="EMBL" id="PUU83146.1"/>
    </source>
</evidence>
<organism evidence="3 4">
    <name type="scientific">Tuber borchii</name>
    <name type="common">White truffle</name>
    <dbReference type="NCBI Taxonomy" id="42251"/>
    <lineage>
        <taxon>Eukaryota</taxon>
        <taxon>Fungi</taxon>
        <taxon>Dikarya</taxon>
        <taxon>Ascomycota</taxon>
        <taxon>Pezizomycotina</taxon>
        <taxon>Pezizomycetes</taxon>
        <taxon>Pezizales</taxon>
        <taxon>Tuberaceae</taxon>
        <taxon>Tuber</taxon>
    </lineage>
</organism>
<dbReference type="Proteomes" id="UP000244722">
    <property type="component" value="Unassembled WGS sequence"/>
</dbReference>
<protein>
    <submittedName>
        <fullName evidence="3">Uncharacterized protein</fullName>
    </submittedName>
</protein>
<dbReference type="AlphaFoldDB" id="A0A2T7A5Y1"/>
<dbReference type="STRING" id="42251.A0A2T7A5Y1"/>
<feature type="domain" description="DUF7881" evidence="2">
    <location>
        <begin position="21"/>
        <end position="94"/>
    </location>
</feature>
<dbReference type="InterPro" id="IPR057203">
    <property type="entry name" value="DUF7881"/>
</dbReference>
<reference evidence="3 4" key="1">
    <citation type="submission" date="2017-04" db="EMBL/GenBank/DDBJ databases">
        <title>Draft genome sequence of Tuber borchii Vittad., a whitish edible truffle.</title>
        <authorList>
            <consortium name="DOE Joint Genome Institute"/>
            <person name="Murat C."/>
            <person name="Kuo A."/>
            <person name="Barry K.W."/>
            <person name="Clum A."/>
            <person name="Dockter R.B."/>
            <person name="Fauchery L."/>
            <person name="Iotti M."/>
            <person name="Kohler A."/>
            <person name="Labutti K."/>
            <person name="Lindquist E.A."/>
            <person name="Lipzen A."/>
            <person name="Ohm R.A."/>
            <person name="Wang M."/>
            <person name="Grigoriev I.V."/>
            <person name="Zambonelli A."/>
            <person name="Martin F.M."/>
        </authorList>
    </citation>
    <scope>NUCLEOTIDE SEQUENCE [LARGE SCALE GENOMIC DNA]</scope>
    <source>
        <strain evidence="3 4">Tbo3840</strain>
    </source>
</reference>
<name>A0A2T7A5Y1_TUBBO</name>
<dbReference type="OrthoDB" id="2142759at2759"/>
<keyword evidence="4" id="KW-1185">Reference proteome</keyword>
<sequence>MTPQTCHNQENIPPADRSTIRDAFLYASDDPNSLLGGLFTSPRISNDIFYSMVEIICVITDTFEIRDNNGQLIERDDDQLQPGSYYIATNGSITLTTNVPLLRTTSTQSRTRTRPFREAVRQRDGGCVLTGRPAIPGRWFGLQAAHIFPLAYEGDWYRLSLRNLITILPDRQSDGSINSVENGLLLSNEMHSFFDNYLVAINPYDSYRIVTFGPEPLYCNLLTHIDPLSRQKEGWPPMRLLRWHFEQAVLTNMKGAGEPCFETDFPPGSDMIGEIMSGPKAAERMEFELFSRLNAIENCS</sequence>
<dbReference type="Pfam" id="PF13391">
    <property type="entry name" value="HNH_2"/>
    <property type="match status" value="1"/>
</dbReference>
<evidence type="ECO:0000259" key="2">
    <source>
        <dbReference type="Pfam" id="PF25324"/>
    </source>
</evidence>
<evidence type="ECO:0000313" key="4">
    <source>
        <dbReference type="Proteomes" id="UP000244722"/>
    </source>
</evidence>
<proteinExistence type="predicted"/>
<evidence type="ECO:0000259" key="1">
    <source>
        <dbReference type="Pfam" id="PF13391"/>
    </source>
</evidence>
<dbReference type="EMBL" id="NESQ01000017">
    <property type="protein sequence ID" value="PUU83146.1"/>
    <property type="molecule type" value="Genomic_DNA"/>
</dbReference>
<gene>
    <name evidence="3" type="ORF">B9Z19DRAFT_1039877</name>
</gene>
<dbReference type="InterPro" id="IPR003615">
    <property type="entry name" value="HNH_nuc"/>
</dbReference>